<comment type="similarity">
    <text evidence="1">Belongs to the SOS response-associated peptidase family.</text>
</comment>
<dbReference type="InterPro" id="IPR036590">
    <property type="entry name" value="SRAP-like"/>
</dbReference>
<reference evidence="9 10" key="1">
    <citation type="submission" date="2012-05" db="EMBL/GenBank/DDBJ databases">
        <title>Recombination and specialization in a pathogen metapopulation.</title>
        <authorList>
            <person name="Gardiner A."/>
            <person name="Kemen E."/>
            <person name="Schultz-Larsen T."/>
            <person name="MacLean D."/>
            <person name="Van Oosterhout C."/>
            <person name="Jones J.D.G."/>
        </authorList>
    </citation>
    <scope>NUCLEOTIDE SEQUENCE [LARGE SCALE GENOMIC DNA]</scope>
    <source>
        <strain evidence="9 10">Ac Nc2</strain>
    </source>
</reference>
<organism evidence="9 10">
    <name type="scientific">Albugo candida</name>
    <dbReference type="NCBI Taxonomy" id="65357"/>
    <lineage>
        <taxon>Eukaryota</taxon>
        <taxon>Sar</taxon>
        <taxon>Stramenopiles</taxon>
        <taxon>Oomycota</taxon>
        <taxon>Peronosporomycetes</taxon>
        <taxon>Albuginales</taxon>
        <taxon>Albuginaceae</taxon>
        <taxon>Albugo</taxon>
    </lineage>
</organism>
<dbReference type="InParanoid" id="A0A024GJ16"/>
<keyword evidence="10" id="KW-1185">Reference proteome</keyword>
<evidence type="ECO:0008006" key="11">
    <source>
        <dbReference type="Google" id="ProtNLM"/>
    </source>
</evidence>
<proteinExistence type="inferred from homology"/>
<evidence type="ECO:0000256" key="4">
    <source>
        <dbReference type="ARBA" id="ARBA00022801"/>
    </source>
</evidence>
<keyword evidence="6" id="KW-0238">DNA-binding</keyword>
<dbReference type="InterPro" id="IPR003738">
    <property type="entry name" value="SRAP"/>
</dbReference>
<evidence type="ECO:0000256" key="2">
    <source>
        <dbReference type="ARBA" id="ARBA00022670"/>
    </source>
</evidence>
<dbReference type="GO" id="GO:0016829">
    <property type="term" value="F:lyase activity"/>
    <property type="evidence" value="ECO:0007669"/>
    <property type="project" value="UniProtKB-KW"/>
</dbReference>
<dbReference type="PANTHER" id="PTHR13604">
    <property type="entry name" value="DC12-RELATED"/>
    <property type="match status" value="1"/>
</dbReference>
<dbReference type="EMBL" id="CAIX01000137">
    <property type="protein sequence ID" value="CCI46696.1"/>
    <property type="molecule type" value="Genomic_DNA"/>
</dbReference>
<keyword evidence="3" id="KW-0227">DNA damage</keyword>
<dbReference type="Gene3D" id="3.90.1680.10">
    <property type="entry name" value="SOS response associated peptidase-like"/>
    <property type="match status" value="2"/>
</dbReference>
<evidence type="ECO:0000313" key="10">
    <source>
        <dbReference type="Proteomes" id="UP000053237"/>
    </source>
</evidence>
<dbReference type="Pfam" id="PF02586">
    <property type="entry name" value="SRAP"/>
    <property type="match status" value="1"/>
</dbReference>
<gene>
    <name evidence="9" type="ORF">BN9_076510</name>
</gene>
<evidence type="ECO:0000256" key="5">
    <source>
        <dbReference type="ARBA" id="ARBA00023124"/>
    </source>
</evidence>
<evidence type="ECO:0000256" key="7">
    <source>
        <dbReference type="ARBA" id="ARBA00023239"/>
    </source>
</evidence>
<accession>A0A024GJ16</accession>
<evidence type="ECO:0000313" key="9">
    <source>
        <dbReference type="EMBL" id="CCI46696.1"/>
    </source>
</evidence>
<dbReference type="Proteomes" id="UP000053237">
    <property type="component" value="Unassembled WGS sequence"/>
</dbReference>
<dbReference type="GO" id="GO:0106300">
    <property type="term" value="P:protein-DNA covalent cross-linking repair"/>
    <property type="evidence" value="ECO:0007669"/>
    <property type="project" value="InterPro"/>
</dbReference>
<keyword evidence="7" id="KW-0456">Lyase</keyword>
<feature type="compositionally biased region" description="Basic residues" evidence="8">
    <location>
        <begin position="197"/>
        <end position="207"/>
    </location>
</feature>
<evidence type="ECO:0000256" key="6">
    <source>
        <dbReference type="ARBA" id="ARBA00023125"/>
    </source>
</evidence>
<name>A0A024GJ16_9STRA</name>
<evidence type="ECO:0000256" key="1">
    <source>
        <dbReference type="ARBA" id="ARBA00008136"/>
    </source>
</evidence>
<sequence length="229" mass="26313">MENMGPGRFGPVLYRTNNAKKEVKAMRWGLIPSFTKSDSKADHFIMFNARSESVSQRPAFRRLLDTKRCIVIANGYFEWQHVGKEKQPYYIHRSRPLKVVLSEEHAAEWISNSSFADVNHVLSESTVEDFDVYPVDKKVGSTKHQEPGLADRIHLTRSGNMTKFLAPKDEEIEEGSKSSIPMKRTQKRVEADATSPLKKKKTLHPKKIVKDKTPQQTLFNYFQKTEESS</sequence>
<feature type="region of interest" description="Disordered" evidence="8">
    <location>
        <begin position="169"/>
        <end position="210"/>
    </location>
</feature>
<protein>
    <recommendedName>
        <fullName evidence="11">Embryonic stem cell-specific 5-hydroxymethylcytosine-binding protein</fullName>
    </recommendedName>
</protein>
<dbReference type="PANTHER" id="PTHR13604:SF0">
    <property type="entry name" value="ABASIC SITE PROCESSING PROTEIN HMCES"/>
    <property type="match status" value="1"/>
</dbReference>
<evidence type="ECO:0000256" key="3">
    <source>
        <dbReference type="ARBA" id="ARBA00022763"/>
    </source>
</evidence>
<evidence type="ECO:0000256" key="8">
    <source>
        <dbReference type="SAM" id="MobiDB-lite"/>
    </source>
</evidence>
<dbReference type="AlphaFoldDB" id="A0A024GJ16"/>
<keyword evidence="5" id="KW-0190">Covalent protein-DNA linkage</keyword>
<dbReference type="OrthoDB" id="2111841at2759"/>
<keyword evidence="4" id="KW-0378">Hydrolase</keyword>
<dbReference type="GO" id="GO:0006508">
    <property type="term" value="P:proteolysis"/>
    <property type="evidence" value="ECO:0007669"/>
    <property type="project" value="UniProtKB-KW"/>
</dbReference>
<keyword evidence="2" id="KW-0645">Protease</keyword>
<dbReference type="SUPFAM" id="SSF143081">
    <property type="entry name" value="BB1717-like"/>
    <property type="match status" value="1"/>
</dbReference>
<dbReference type="GO" id="GO:0003697">
    <property type="term" value="F:single-stranded DNA binding"/>
    <property type="evidence" value="ECO:0007669"/>
    <property type="project" value="InterPro"/>
</dbReference>
<dbReference type="GO" id="GO:0008233">
    <property type="term" value="F:peptidase activity"/>
    <property type="evidence" value="ECO:0007669"/>
    <property type="project" value="UniProtKB-KW"/>
</dbReference>
<comment type="caution">
    <text evidence="9">The sequence shown here is derived from an EMBL/GenBank/DDBJ whole genome shotgun (WGS) entry which is preliminary data.</text>
</comment>